<dbReference type="Gene3D" id="1.10.287.110">
    <property type="entry name" value="DnaJ domain"/>
    <property type="match status" value="1"/>
</dbReference>
<dbReference type="InterPro" id="IPR001305">
    <property type="entry name" value="HSP_DnaJ_Cys-rich_dom"/>
</dbReference>
<comment type="domain">
    <text evidence="10">The J domain is necessary and sufficient to stimulate DnaK ATPase activity. Zinc center 1 plays an important role in the autonomous, DnaK-independent chaperone activity of DnaJ. Zinc center 2 is essential for interaction with DnaK and for DnaJ activity.</text>
</comment>
<dbReference type="GO" id="GO:0031072">
    <property type="term" value="F:heat shock protein binding"/>
    <property type="evidence" value="ECO:0007669"/>
    <property type="project" value="InterPro"/>
</dbReference>
<evidence type="ECO:0000256" key="9">
    <source>
        <dbReference type="ARBA" id="ARBA00067609"/>
    </source>
</evidence>
<keyword evidence="6 10" id="KW-0346">Stress response</keyword>
<dbReference type="Gene3D" id="2.60.260.20">
    <property type="entry name" value="Urease metallochaperone UreE, N-terminal domain"/>
    <property type="match status" value="2"/>
</dbReference>
<feature type="domain" description="J" evidence="13">
    <location>
        <begin position="5"/>
        <end position="70"/>
    </location>
</feature>
<feature type="binding site" evidence="10">
    <location>
        <position position="142"/>
    </location>
    <ligand>
        <name>Zn(2+)</name>
        <dbReference type="ChEBI" id="CHEBI:29105"/>
        <label>1</label>
    </ligand>
</feature>
<dbReference type="Pfam" id="PF00684">
    <property type="entry name" value="DnaJ_CXXCXGXG"/>
    <property type="match status" value="1"/>
</dbReference>
<evidence type="ECO:0000256" key="6">
    <source>
        <dbReference type="ARBA" id="ARBA00023016"/>
    </source>
</evidence>
<dbReference type="GO" id="GO:0006260">
    <property type="term" value="P:DNA replication"/>
    <property type="evidence" value="ECO:0007669"/>
    <property type="project" value="UniProtKB-KW"/>
</dbReference>
<feature type="repeat" description="CXXCXGXG motif" evidence="10">
    <location>
        <begin position="159"/>
        <end position="166"/>
    </location>
</feature>
<dbReference type="HOGENOM" id="CLU_017633_0_7_0"/>
<dbReference type="OrthoDB" id="9779889at2"/>
<evidence type="ECO:0000256" key="4">
    <source>
        <dbReference type="ARBA" id="ARBA00022771"/>
    </source>
</evidence>
<keyword evidence="4 10" id="KW-0863">Zinc-finger</keyword>
<dbReference type="GO" id="GO:0005737">
    <property type="term" value="C:cytoplasm"/>
    <property type="evidence" value="ECO:0007669"/>
    <property type="project" value="UniProtKB-SubCell"/>
</dbReference>
<feature type="compositionally biased region" description="Gly residues" evidence="12">
    <location>
        <begin position="347"/>
        <end position="363"/>
    </location>
</feature>
<dbReference type="Proteomes" id="UP000027059">
    <property type="component" value="Chromosome"/>
</dbReference>
<dbReference type="Gene3D" id="2.10.230.10">
    <property type="entry name" value="Heat shock protein DnaJ, cysteine-rich domain"/>
    <property type="match status" value="1"/>
</dbReference>
<dbReference type="HAMAP" id="MF_01152">
    <property type="entry name" value="DnaJ"/>
    <property type="match status" value="1"/>
</dbReference>
<evidence type="ECO:0000256" key="2">
    <source>
        <dbReference type="ARBA" id="ARBA00022723"/>
    </source>
</evidence>
<evidence type="ECO:0000256" key="12">
    <source>
        <dbReference type="SAM" id="MobiDB-lite"/>
    </source>
</evidence>
<name>A0A059XUD6_9BACT</name>
<feature type="repeat" description="CXXCXGXG motif" evidence="10">
    <location>
        <begin position="142"/>
        <end position="149"/>
    </location>
</feature>
<dbReference type="InterPro" id="IPR012724">
    <property type="entry name" value="DnaJ"/>
</dbReference>
<dbReference type="PRINTS" id="PR00625">
    <property type="entry name" value="JDOMAIN"/>
</dbReference>
<dbReference type="PROSITE" id="PS51188">
    <property type="entry name" value="ZF_CR"/>
    <property type="match status" value="1"/>
</dbReference>
<feature type="binding site" evidence="10">
    <location>
        <position position="184"/>
    </location>
    <ligand>
        <name>Zn(2+)</name>
        <dbReference type="ChEBI" id="CHEBI:29105"/>
        <label>2</label>
    </ligand>
</feature>
<comment type="function">
    <text evidence="10">Participates actively in the response to hyperosmotic and heat shock by preventing the aggregation of stress-denatured proteins and by disaggregating proteins, also in an autonomous, DnaK-independent fashion. Unfolded proteins bind initially to DnaJ; upon interaction with the DnaJ-bound protein, DnaK hydrolyzes its bound ATP, resulting in the formation of a stable complex. GrpE releases ADP from DnaK; ATP binding to DnaK triggers the release of the substrate protein, thus completing the reaction cycle. Several rounds of ATP-dependent interactions between DnaJ, DnaK and GrpE are required for fully efficient folding. Also involved, together with DnaK and GrpE, in the DNA replication of plasmids through activation of initiation proteins.</text>
</comment>
<keyword evidence="16" id="KW-1185">Reference proteome</keyword>
<dbReference type="GO" id="GO:0051082">
    <property type="term" value="F:unfolded protein binding"/>
    <property type="evidence" value="ECO:0007669"/>
    <property type="project" value="UniProtKB-UniRule"/>
</dbReference>
<dbReference type="PROSITE" id="PS00636">
    <property type="entry name" value="DNAJ_1"/>
    <property type="match status" value="1"/>
</dbReference>
<organism evidence="15 16">
    <name type="scientific">Leptospirillum ferriphilum YSK</name>
    <dbReference type="NCBI Taxonomy" id="1441628"/>
    <lineage>
        <taxon>Bacteria</taxon>
        <taxon>Pseudomonadati</taxon>
        <taxon>Nitrospirota</taxon>
        <taxon>Nitrospiria</taxon>
        <taxon>Nitrospirales</taxon>
        <taxon>Nitrospiraceae</taxon>
        <taxon>Leptospirillum</taxon>
    </lineage>
</organism>
<comment type="subcellular location">
    <subcellularLocation>
        <location evidence="10">Cytoplasm</location>
    </subcellularLocation>
</comment>
<dbReference type="NCBIfam" id="TIGR02349">
    <property type="entry name" value="DnaJ_bact"/>
    <property type="match status" value="1"/>
</dbReference>
<dbReference type="SUPFAM" id="SSF49493">
    <property type="entry name" value="HSP40/DnaJ peptide-binding domain"/>
    <property type="match status" value="2"/>
</dbReference>
<accession>A0A059XUD6</accession>
<feature type="domain" description="CR-type" evidence="14">
    <location>
        <begin position="129"/>
        <end position="207"/>
    </location>
</feature>
<dbReference type="SUPFAM" id="SSF46565">
    <property type="entry name" value="Chaperone J-domain"/>
    <property type="match status" value="1"/>
</dbReference>
<dbReference type="GO" id="GO:0042026">
    <property type="term" value="P:protein refolding"/>
    <property type="evidence" value="ECO:0007669"/>
    <property type="project" value="TreeGrafter"/>
</dbReference>
<dbReference type="InterPro" id="IPR001623">
    <property type="entry name" value="DnaJ_domain"/>
</dbReference>
<feature type="binding site" evidence="10">
    <location>
        <position position="159"/>
    </location>
    <ligand>
        <name>Zn(2+)</name>
        <dbReference type="ChEBI" id="CHEBI:29105"/>
        <label>2</label>
    </ligand>
</feature>
<comment type="subunit">
    <text evidence="10">Homodimer.</text>
</comment>
<feature type="binding site" evidence="10">
    <location>
        <position position="145"/>
    </location>
    <ligand>
        <name>Zn(2+)</name>
        <dbReference type="ChEBI" id="CHEBI:29105"/>
        <label>1</label>
    </ligand>
</feature>
<evidence type="ECO:0000256" key="10">
    <source>
        <dbReference type="HAMAP-Rule" id="MF_01152"/>
    </source>
</evidence>
<evidence type="ECO:0000259" key="14">
    <source>
        <dbReference type="PROSITE" id="PS51188"/>
    </source>
</evidence>
<evidence type="ECO:0000256" key="8">
    <source>
        <dbReference type="ARBA" id="ARBA00061004"/>
    </source>
</evidence>
<dbReference type="SUPFAM" id="SSF57938">
    <property type="entry name" value="DnaJ/Hsp40 cysteine-rich domain"/>
    <property type="match status" value="1"/>
</dbReference>
<dbReference type="AlphaFoldDB" id="A0A059XUD6"/>
<proteinExistence type="inferred from homology"/>
<keyword evidence="10" id="KW-0963">Cytoplasm</keyword>
<dbReference type="PANTHER" id="PTHR43096:SF52">
    <property type="entry name" value="DNAJ HOMOLOG 1, MITOCHONDRIAL-RELATED"/>
    <property type="match status" value="1"/>
</dbReference>
<sequence>MAAKDYYNLLGVSRTASPDEIKKAYRKLAMKYHPDRNPGDKAAEAQFKSINEAYEVLGDPQKKSIYDSGGFTEGFDSASYQGAGSPFGDLFADVFSEFFGGGQRGGPNPQQGEHILRQVELSFEEAALGREISIKISRWETCSPCSGTGAKNGKAVRVCSTCRGTGYIRIQQGFFAVQRACSACGGEGRVVTESCPACSGRGRTSVDRTITRTIPAGVSSGVRVRINGEGHAGAFGGPPGDLFLDITVKPHPFFNREGDDLVVEKKISFLQAIFGDEVEVPTLGSPLTLKVEPGTQPGAIRRFRGKGLANPQTRHMGDMIVRLTVEIPTKLNREQRELLEKFASVSGEGGSHPSGGSSDGGGIFSKVKSIFE</sequence>
<dbReference type="GO" id="GO:0008270">
    <property type="term" value="F:zinc ion binding"/>
    <property type="evidence" value="ECO:0007669"/>
    <property type="project" value="UniProtKB-UniRule"/>
</dbReference>
<keyword evidence="7 10" id="KW-0143">Chaperone</keyword>
<keyword evidence="5 10" id="KW-0862">Zinc</keyword>
<evidence type="ECO:0000259" key="13">
    <source>
        <dbReference type="PROSITE" id="PS50076"/>
    </source>
</evidence>
<keyword evidence="2 10" id="KW-0479">Metal-binding</keyword>
<dbReference type="GO" id="GO:0009408">
    <property type="term" value="P:response to heat"/>
    <property type="evidence" value="ECO:0007669"/>
    <property type="project" value="InterPro"/>
</dbReference>
<dbReference type="InterPro" id="IPR008971">
    <property type="entry name" value="HSP40/DnaJ_pept-bd"/>
</dbReference>
<reference evidence="16" key="1">
    <citation type="submission" date="2014-02" db="EMBL/GenBank/DDBJ databases">
        <title>Complete genome sequence and comparative genomic analysis of the nitrogen-fixing bacterium Leptospirillum ferriphilum YSK.</title>
        <authorList>
            <person name="Guo X."/>
            <person name="Yin H."/>
            <person name="Liang Y."/>
            <person name="Hu Q."/>
            <person name="Ma L."/>
            <person name="Xiao Y."/>
            <person name="Zhang X."/>
            <person name="Qiu G."/>
            <person name="Liu X."/>
        </authorList>
    </citation>
    <scope>NUCLEOTIDE SEQUENCE [LARGE SCALE GENOMIC DNA]</scope>
    <source>
        <strain evidence="16">YSK</strain>
    </source>
</reference>
<dbReference type="InterPro" id="IPR036869">
    <property type="entry name" value="J_dom_sf"/>
</dbReference>
<gene>
    <name evidence="10" type="primary">dnaJ</name>
    <name evidence="15" type="ORF">Y981_05745</name>
</gene>
<dbReference type="CDD" id="cd10747">
    <property type="entry name" value="DnaJ_C"/>
    <property type="match status" value="1"/>
</dbReference>
<feature type="repeat" description="CXXCXGXG motif" evidence="10">
    <location>
        <begin position="181"/>
        <end position="188"/>
    </location>
</feature>
<dbReference type="SMART" id="SM00271">
    <property type="entry name" value="DnaJ"/>
    <property type="match status" value="1"/>
</dbReference>
<evidence type="ECO:0000256" key="11">
    <source>
        <dbReference type="PROSITE-ProRule" id="PRU00546"/>
    </source>
</evidence>
<evidence type="ECO:0000256" key="7">
    <source>
        <dbReference type="ARBA" id="ARBA00023186"/>
    </source>
</evidence>
<evidence type="ECO:0000256" key="5">
    <source>
        <dbReference type="ARBA" id="ARBA00022833"/>
    </source>
</evidence>
<feature type="binding site" evidence="10">
    <location>
        <position position="162"/>
    </location>
    <ligand>
        <name>Zn(2+)</name>
        <dbReference type="ChEBI" id="CHEBI:29105"/>
        <label>2</label>
    </ligand>
</feature>
<dbReference type="InterPro" id="IPR002939">
    <property type="entry name" value="DnaJ_C"/>
</dbReference>
<dbReference type="InterPro" id="IPR018253">
    <property type="entry name" value="DnaJ_domain_CS"/>
</dbReference>
<feature type="binding site" evidence="10">
    <location>
        <position position="198"/>
    </location>
    <ligand>
        <name>Zn(2+)</name>
        <dbReference type="ChEBI" id="CHEBI:29105"/>
        <label>1</label>
    </ligand>
</feature>
<dbReference type="KEGG" id="lfp:Y981_05745"/>
<feature type="binding site" evidence="10">
    <location>
        <position position="195"/>
    </location>
    <ligand>
        <name>Zn(2+)</name>
        <dbReference type="ChEBI" id="CHEBI:29105"/>
        <label>1</label>
    </ligand>
</feature>
<comment type="similarity">
    <text evidence="8 10">Belongs to the DnaJ family.</text>
</comment>
<feature type="zinc finger region" description="CR-type" evidence="11">
    <location>
        <begin position="129"/>
        <end position="207"/>
    </location>
</feature>
<dbReference type="RefSeq" id="WP_014960930.1">
    <property type="nucleotide sequence ID" value="NZ_CP007243.1"/>
</dbReference>
<feature type="repeat" description="CXXCXGXG motif" evidence="10">
    <location>
        <begin position="195"/>
        <end position="202"/>
    </location>
</feature>
<evidence type="ECO:0000256" key="3">
    <source>
        <dbReference type="ARBA" id="ARBA00022737"/>
    </source>
</evidence>
<evidence type="ECO:0000313" key="16">
    <source>
        <dbReference type="Proteomes" id="UP000027059"/>
    </source>
</evidence>
<dbReference type="GO" id="GO:0005524">
    <property type="term" value="F:ATP binding"/>
    <property type="evidence" value="ECO:0007669"/>
    <property type="project" value="InterPro"/>
</dbReference>
<dbReference type="PANTHER" id="PTHR43096">
    <property type="entry name" value="DNAJ HOMOLOG 1, MITOCHONDRIAL-RELATED"/>
    <property type="match status" value="1"/>
</dbReference>
<evidence type="ECO:0000256" key="1">
    <source>
        <dbReference type="ARBA" id="ARBA00022705"/>
    </source>
</evidence>
<dbReference type="CDD" id="cd10719">
    <property type="entry name" value="DnaJ_zf"/>
    <property type="match status" value="1"/>
</dbReference>
<protein>
    <recommendedName>
        <fullName evidence="9 10">Chaperone protein DnaJ</fullName>
    </recommendedName>
</protein>
<dbReference type="FunFam" id="2.10.230.10:FF:000002">
    <property type="entry name" value="Molecular chaperone DnaJ"/>
    <property type="match status" value="1"/>
</dbReference>
<dbReference type="FunFam" id="2.60.260.20:FF:000005">
    <property type="entry name" value="Chaperone protein dnaJ 1, mitochondrial"/>
    <property type="match status" value="1"/>
</dbReference>
<dbReference type="InterPro" id="IPR036410">
    <property type="entry name" value="HSP_DnaJ_Cys-rich_dom_sf"/>
</dbReference>
<dbReference type="EMBL" id="CP007243">
    <property type="protein sequence ID" value="AIA30453.1"/>
    <property type="molecule type" value="Genomic_DNA"/>
</dbReference>
<feature type="region of interest" description="Disordered" evidence="12">
    <location>
        <begin position="344"/>
        <end position="364"/>
    </location>
</feature>
<keyword evidence="3 10" id="KW-0677">Repeat</keyword>
<comment type="cofactor">
    <cofactor evidence="10">
        <name>Zn(2+)</name>
        <dbReference type="ChEBI" id="CHEBI:29105"/>
    </cofactor>
    <text evidence="10">Binds 2 Zn(2+) ions per monomer.</text>
</comment>
<dbReference type="Pfam" id="PF00226">
    <property type="entry name" value="DnaJ"/>
    <property type="match status" value="1"/>
</dbReference>
<evidence type="ECO:0000313" key="15">
    <source>
        <dbReference type="EMBL" id="AIA30453.1"/>
    </source>
</evidence>
<reference evidence="15 16" key="2">
    <citation type="journal article" date="2015" name="Biomed. Res. Int.">
        <title>Effects of Arsenite Resistance on the Growth and Functional Gene Expression of Leptospirillum ferriphilum and Acidithiobacillus thiooxidans in Pure Culture and Coculture.</title>
        <authorList>
            <person name="Jiang H."/>
            <person name="Liang Y."/>
            <person name="Yin H."/>
            <person name="Xiao Y."/>
            <person name="Guo X."/>
            <person name="Xu Y."/>
            <person name="Hu Q."/>
            <person name="Liu H."/>
            <person name="Liu X."/>
        </authorList>
    </citation>
    <scope>NUCLEOTIDE SEQUENCE [LARGE SCALE GENOMIC DNA]</scope>
    <source>
        <strain evidence="15 16">YSK</strain>
    </source>
</reference>
<dbReference type="CDD" id="cd06257">
    <property type="entry name" value="DnaJ"/>
    <property type="match status" value="1"/>
</dbReference>
<feature type="binding site" evidence="10">
    <location>
        <position position="181"/>
    </location>
    <ligand>
        <name>Zn(2+)</name>
        <dbReference type="ChEBI" id="CHEBI:29105"/>
        <label>2</label>
    </ligand>
</feature>
<keyword evidence="1 10" id="KW-0235">DNA replication</keyword>
<dbReference type="NCBIfam" id="NF008035">
    <property type="entry name" value="PRK10767.1"/>
    <property type="match status" value="1"/>
</dbReference>
<dbReference type="PROSITE" id="PS50076">
    <property type="entry name" value="DNAJ_2"/>
    <property type="match status" value="1"/>
</dbReference>
<dbReference type="Pfam" id="PF01556">
    <property type="entry name" value="DnaJ_C"/>
    <property type="match status" value="1"/>
</dbReference>